<protein>
    <submittedName>
        <fullName evidence="3">IS21 family transposase</fullName>
    </submittedName>
</protein>
<name>A0ABS2FL54_9CLOT</name>
<evidence type="ECO:0000256" key="1">
    <source>
        <dbReference type="ARBA" id="ARBA00009277"/>
    </source>
</evidence>
<gene>
    <name evidence="3" type="ORF">H6A19_16650</name>
</gene>
<accession>A0ABS2FL54</accession>
<dbReference type="InterPro" id="IPR054353">
    <property type="entry name" value="IstA-like_C"/>
</dbReference>
<dbReference type="SUPFAM" id="SSF53098">
    <property type="entry name" value="Ribonuclease H-like"/>
    <property type="match status" value="1"/>
</dbReference>
<dbReference type="EMBL" id="JACJLL010000215">
    <property type="protein sequence ID" value="MBM6820944.1"/>
    <property type="molecule type" value="Genomic_DNA"/>
</dbReference>
<dbReference type="InterPro" id="IPR012337">
    <property type="entry name" value="RNaseH-like_sf"/>
</dbReference>
<evidence type="ECO:0000313" key="3">
    <source>
        <dbReference type="EMBL" id="MBM6820944.1"/>
    </source>
</evidence>
<proteinExistence type="inferred from homology"/>
<dbReference type="Gene3D" id="3.30.420.10">
    <property type="entry name" value="Ribonuclease H-like superfamily/Ribonuclease H"/>
    <property type="match status" value="1"/>
</dbReference>
<comment type="similarity">
    <text evidence="1">Belongs to the transposase IS21/IS408/IS1162 family.</text>
</comment>
<dbReference type="InterPro" id="IPR001584">
    <property type="entry name" value="Integrase_cat-core"/>
</dbReference>
<evidence type="ECO:0000313" key="4">
    <source>
        <dbReference type="Proteomes" id="UP000767334"/>
    </source>
</evidence>
<evidence type="ECO:0000259" key="2">
    <source>
        <dbReference type="PROSITE" id="PS50994"/>
    </source>
</evidence>
<dbReference type="Pfam" id="PF22483">
    <property type="entry name" value="Mu-transpos_C_2"/>
    <property type="match status" value="1"/>
</dbReference>
<dbReference type="PANTHER" id="PTHR35004:SF7">
    <property type="entry name" value="INTEGRASE PROTEIN"/>
    <property type="match status" value="1"/>
</dbReference>
<feature type="domain" description="Integrase catalytic" evidence="2">
    <location>
        <begin position="111"/>
        <end position="285"/>
    </location>
</feature>
<reference evidence="3 4" key="1">
    <citation type="journal article" date="2021" name="Sci. Rep.">
        <title>The distribution of antibiotic resistance genes in chicken gut microbiota commensals.</title>
        <authorList>
            <person name="Juricova H."/>
            <person name="Matiasovicova J."/>
            <person name="Kubasova T."/>
            <person name="Cejkova D."/>
            <person name="Rychlik I."/>
        </authorList>
    </citation>
    <scope>NUCLEOTIDE SEQUENCE [LARGE SCALE GENOMIC DNA]</scope>
    <source>
        <strain evidence="3 4">An435</strain>
    </source>
</reference>
<dbReference type="PROSITE" id="PS50994">
    <property type="entry name" value="INTEGRASE"/>
    <property type="match status" value="1"/>
</dbReference>
<comment type="caution">
    <text evidence="3">The sequence shown here is derived from an EMBL/GenBank/DDBJ whole genome shotgun (WGS) entry which is preliminary data.</text>
</comment>
<keyword evidence="4" id="KW-1185">Reference proteome</keyword>
<dbReference type="PANTHER" id="PTHR35004">
    <property type="entry name" value="TRANSPOSASE RV3428C-RELATED"/>
    <property type="match status" value="1"/>
</dbReference>
<dbReference type="InterPro" id="IPR036397">
    <property type="entry name" value="RNaseH_sf"/>
</dbReference>
<organism evidence="3 4">
    <name type="scientific">Clostridium saudiense</name>
    <dbReference type="NCBI Taxonomy" id="1414720"/>
    <lineage>
        <taxon>Bacteria</taxon>
        <taxon>Bacillati</taxon>
        <taxon>Bacillota</taxon>
        <taxon>Clostridia</taxon>
        <taxon>Eubacteriales</taxon>
        <taxon>Clostridiaceae</taxon>
        <taxon>Clostridium</taxon>
    </lineage>
</organism>
<sequence length="399" mass="46456">MNLQGQLTILKSMNIKPNFSELAREYDLDRRTVKKYYEGYEGKSKTRNKSSRLDQYYIEIKEKLAINGVTINGVYQYFKDKYGDIGTYSNFNKYVKLKNLKPKKAIRGHARFETPPGKQAQVDWKEDIKLTSKYGEVFIFNVFSYKLGNSRFCCFTYKKNKTQQDVFESLIESFKMTGGVPKEILFDNMKTVVDITKDGRKINSKLKAFADDFGFKITLCKPRHSYTKGKVESANKFVEWILPYDGEFENESDIIELLQRINSKVNQAPNQATNIPPILLFQKEKEYLLPLPSNHIIESYMNYDRQTKVHKDSLITYKGSKYSVPPKYIGKSVTLRRIDKELQIYFNTDLISTHQLSDNKINYNECDYKEILGSVLKNKSTDDIESLAEANLKQFDAFL</sequence>
<dbReference type="NCBIfam" id="NF033546">
    <property type="entry name" value="transpos_IS21"/>
    <property type="match status" value="1"/>
</dbReference>
<dbReference type="Proteomes" id="UP000767334">
    <property type="component" value="Unassembled WGS sequence"/>
</dbReference>